<evidence type="ECO:0000313" key="3">
    <source>
        <dbReference type="EMBL" id="KAF2766326.1"/>
    </source>
</evidence>
<evidence type="ECO:0000256" key="2">
    <source>
        <dbReference type="SAM" id="MobiDB-lite"/>
    </source>
</evidence>
<organism evidence="3 4">
    <name type="scientific">Teratosphaeria nubilosa</name>
    <dbReference type="NCBI Taxonomy" id="161662"/>
    <lineage>
        <taxon>Eukaryota</taxon>
        <taxon>Fungi</taxon>
        <taxon>Dikarya</taxon>
        <taxon>Ascomycota</taxon>
        <taxon>Pezizomycotina</taxon>
        <taxon>Dothideomycetes</taxon>
        <taxon>Dothideomycetidae</taxon>
        <taxon>Mycosphaerellales</taxon>
        <taxon>Teratosphaeriaceae</taxon>
        <taxon>Teratosphaeria</taxon>
    </lineage>
</organism>
<reference evidence="3" key="1">
    <citation type="journal article" date="2020" name="Stud. Mycol.">
        <title>101 Dothideomycetes genomes: a test case for predicting lifestyles and emergence of pathogens.</title>
        <authorList>
            <person name="Haridas S."/>
            <person name="Albert R."/>
            <person name="Binder M."/>
            <person name="Bloem J."/>
            <person name="Labutti K."/>
            <person name="Salamov A."/>
            <person name="Andreopoulos B."/>
            <person name="Baker S."/>
            <person name="Barry K."/>
            <person name="Bills G."/>
            <person name="Bluhm B."/>
            <person name="Cannon C."/>
            <person name="Castanera R."/>
            <person name="Culley D."/>
            <person name="Daum C."/>
            <person name="Ezra D."/>
            <person name="Gonzalez J."/>
            <person name="Henrissat B."/>
            <person name="Kuo A."/>
            <person name="Liang C."/>
            <person name="Lipzen A."/>
            <person name="Lutzoni F."/>
            <person name="Magnuson J."/>
            <person name="Mondo S."/>
            <person name="Nolan M."/>
            <person name="Ohm R."/>
            <person name="Pangilinan J."/>
            <person name="Park H.-J."/>
            <person name="Ramirez L."/>
            <person name="Alfaro M."/>
            <person name="Sun H."/>
            <person name="Tritt A."/>
            <person name="Yoshinaga Y."/>
            <person name="Zwiers L.-H."/>
            <person name="Turgeon B."/>
            <person name="Goodwin S."/>
            <person name="Spatafora J."/>
            <person name="Crous P."/>
            <person name="Grigoriev I."/>
        </authorList>
    </citation>
    <scope>NUCLEOTIDE SEQUENCE</scope>
    <source>
        <strain evidence="3">CBS 116005</strain>
    </source>
</reference>
<dbReference type="NCBIfam" id="NF041278">
    <property type="entry name" value="CmcJ_NvfI_EfuI"/>
    <property type="match status" value="1"/>
</dbReference>
<evidence type="ECO:0008006" key="5">
    <source>
        <dbReference type="Google" id="ProtNLM"/>
    </source>
</evidence>
<feature type="region of interest" description="Disordered" evidence="2">
    <location>
        <begin position="1"/>
        <end position="47"/>
    </location>
</feature>
<dbReference type="EMBL" id="ML995873">
    <property type="protein sequence ID" value="KAF2766326.1"/>
    <property type="molecule type" value="Genomic_DNA"/>
</dbReference>
<dbReference type="PANTHER" id="PTHR34598">
    <property type="entry name" value="BLL6449 PROTEIN"/>
    <property type="match status" value="1"/>
</dbReference>
<protein>
    <recommendedName>
        <fullName evidence="5">Methyltransferase</fullName>
    </recommendedName>
</protein>
<evidence type="ECO:0000313" key="4">
    <source>
        <dbReference type="Proteomes" id="UP000799436"/>
    </source>
</evidence>
<dbReference type="Proteomes" id="UP000799436">
    <property type="component" value="Unassembled WGS sequence"/>
</dbReference>
<dbReference type="AlphaFoldDB" id="A0A6G1L0A9"/>
<gene>
    <name evidence="3" type="ORF">EJ03DRAFT_330185</name>
</gene>
<evidence type="ECO:0000256" key="1">
    <source>
        <dbReference type="ARBA" id="ARBA00023604"/>
    </source>
</evidence>
<dbReference type="OrthoDB" id="412788at2759"/>
<feature type="compositionally biased region" description="Basic and acidic residues" evidence="2">
    <location>
        <begin position="20"/>
        <end position="47"/>
    </location>
</feature>
<name>A0A6G1L0A9_9PEZI</name>
<proteinExistence type="inferred from homology"/>
<dbReference type="InterPro" id="IPR044053">
    <property type="entry name" value="AsaB-like"/>
</dbReference>
<comment type="similarity">
    <text evidence="1">Belongs to the asaB hydroxylase/desaturase family.</text>
</comment>
<sequence length="294" mass="33410">MTTTTFKHIDPTSYTGKPWGKVDGDGKSFKQRDHQRPVHNIRGNEGDLNDVDKTGFAVYHSPAQEKTFTDDKAVREGYYPEVEALIKQRLGAKKVHIFDHTIRRREKDSPRQPVQQVHVDQTPGAADVRVRRHLGDEAEELLKGRYQIINVWRPIENPASDFPLAVIDWRSTEPGDFIPVDLMYPKRADSVTDDDDRGKEVLPDSNSMDSIVGYEVKGETLGVAPNDKHRFYYVKDMTPEEVMLLKCYDSFGEGQPMGRKGLAVRTPHTAFVDPNTPNDAPGRQSIEVRCLVFY</sequence>
<accession>A0A6G1L0A9</accession>
<dbReference type="PANTHER" id="PTHR34598:SF4">
    <property type="entry name" value="7ALPHA-CEPHEM-METHOXYLASE P8 CHAIN RELATED PROTEIN"/>
    <property type="match status" value="1"/>
</dbReference>
<dbReference type="GO" id="GO:0016491">
    <property type="term" value="F:oxidoreductase activity"/>
    <property type="evidence" value="ECO:0007669"/>
    <property type="project" value="InterPro"/>
</dbReference>
<keyword evidence="4" id="KW-1185">Reference proteome</keyword>